<dbReference type="AlphaFoldDB" id="A0A0H4T8Z5"/>
<comment type="function">
    <text evidence="6 8">This protein binds to the 23S rRNA, and is important in its secondary structure. It is located near the subunit interface in the base of the L7/L12 stalk, and near the tRNA binding site of the peptidyltransferase center.</text>
</comment>
<dbReference type="InterPro" id="IPR000702">
    <property type="entry name" value="Ribosomal_uL6-like"/>
</dbReference>
<dbReference type="InterPro" id="IPR020040">
    <property type="entry name" value="Ribosomal_uL6_a/b-dom"/>
</dbReference>
<evidence type="ECO:0000259" key="9">
    <source>
        <dbReference type="Pfam" id="PF00347"/>
    </source>
</evidence>
<dbReference type="Pfam" id="PF00347">
    <property type="entry name" value="Ribosomal_L6"/>
    <property type="match status" value="2"/>
</dbReference>
<evidence type="ECO:0000256" key="7">
    <source>
        <dbReference type="RuleBase" id="RU003869"/>
    </source>
</evidence>
<dbReference type="FunFam" id="3.90.930.12:FF:000002">
    <property type="entry name" value="50S ribosomal protein L6"/>
    <property type="match status" value="1"/>
</dbReference>
<dbReference type="PANTHER" id="PTHR11655">
    <property type="entry name" value="60S/50S RIBOSOMAL PROTEIN L6/L9"/>
    <property type="match status" value="1"/>
</dbReference>
<dbReference type="FunFam" id="3.90.930.12:FF:000001">
    <property type="entry name" value="50S ribosomal protein L6"/>
    <property type="match status" value="1"/>
</dbReference>
<dbReference type="GO" id="GO:0002181">
    <property type="term" value="P:cytoplasmic translation"/>
    <property type="evidence" value="ECO:0007669"/>
    <property type="project" value="TreeGrafter"/>
</dbReference>
<keyword evidence="3 6" id="KW-0694">RNA-binding</keyword>
<feature type="domain" description="Large ribosomal subunit protein uL6 alpha-beta" evidence="9">
    <location>
        <begin position="12"/>
        <end position="82"/>
    </location>
</feature>
<evidence type="ECO:0000256" key="8">
    <source>
        <dbReference type="RuleBase" id="RU003870"/>
    </source>
</evidence>
<dbReference type="InterPro" id="IPR002358">
    <property type="entry name" value="Ribosomal_uL6_CS"/>
</dbReference>
<comment type="subunit">
    <text evidence="6">Part of the 50S ribosomal subunit.</text>
</comment>
<name>A0A0H4T8Z5_9BACT</name>
<dbReference type="PANTHER" id="PTHR11655:SF14">
    <property type="entry name" value="LARGE RIBOSOMAL SUBUNIT PROTEIN UL6M"/>
    <property type="match status" value="1"/>
</dbReference>
<gene>
    <name evidence="6" type="primary">rplF</name>
</gene>
<dbReference type="NCBIfam" id="TIGR03654">
    <property type="entry name" value="L6_bact"/>
    <property type="match status" value="1"/>
</dbReference>
<evidence type="ECO:0000313" key="10">
    <source>
        <dbReference type="EMBL" id="AKQ02937.1"/>
    </source>
</evidence>
<dbReference type="GO" id="GO:0003735">
    <property type="term" value="F:structural constituent of ribosome"/>
    <property type="evidence" value="ECO:0007669"/>
    <property type="project" value="UniProtKB-UniRule"/>
</dbReference>
<dbReference type="GO" id="GO:0022625">
    <property type="term" value="C:cytosolic large ribosomal subunit"/>
    <property type="evidence" value="ECO:0007669"/>
    <property type="project" value="UniProtKB-UniRule"/>
</dbReference>
<evidence type="ECO:0000256" key="2">
    <source>
        <dbReference type="ARBA" id="ARBA00022730"/>
    </source>
</evidence>
<dbReference type="EMBL" id="KT007005">
    <property type="protein sequence ID" value="AKQ02937.1"/>
    <property type="molecule type" value="Genomic_DNA"/>
</dbReference>
<sequence length="181" mass="19655">MSKIGKLPIQLPEGVTVEVEGKTVKVIGPKGTLKFKIDKDIEVQKKDNFLEVITSGKSNRAYSLHGTTRALIANMVKGVSEGWSKQLELVGTGYRAETSGNLLTLSVGFSHPVKFEAPSGISFKVEKSIINVEGVDKELVGQISAKIRSVRPPEPYKGKGIKYQDEYIRRKAGKAAKAQAA</sequence>
<dbReference type="PIRSF" id="PIRSF002162">
    <property type="entry name" value="Ribosomal_L6"/>
    <property type="match status" value="1"/>
</dbReference>
<proteinExistence type="inferred from homology"/>
<dbReference type="SUPFAM" id="SSF56053">
    <property type="entry name" value="Ribosomal protein L6"/>
    <property type="match status" value="2"/>
</dbReference>
<evidence type="ECO:0000256" key="5">
    <source>
        <dbReference type="ARBA" id="ARBA00023274"/>
    </source>
</evidence>
<keyword evidence="2 6" id="KW-0699">rRNA-binding</keyword>
<evidence type="ECO:0000256" key="4">
    <source>
        <dbReference type="ARBA" id="ARBA00022980"/>
    </source>
</evidence>
<dbReference type="InterPro" id="IPR036789">
    <property type="entry name" value="Ribosomal_uL6-like_a/b-dom_sf"/>
</dbReference>
<evidence type="ECO:0000256" key="1">
    <source>
        <dbReference type="ARBA" id="ARBA00009356"/>
    </source>
</evidence>
<evidence type="ECO:0000256" key="6">
    <source>
        <dbReference type="HAMAP-Rule" id="MF_01365"/>
    </source>
</evidence>
<reference evidence="10" key="1">
    <citation type="journal article" date="2015" name="ISME J.">
        <title>Aquifer environment selects for microbial species cohorts in sediment and groundwater.</title>
        <authorList>
            <person name="Hug L.A."/>
            <person name="Thomas B.C."/>
            <person name="Brown C.T."/>
            <person name="Frischkorn K.R."/>
            <person name="Williams K.H."/>
            <person name="Tringe S.G."/>
            <person name="Banfield J.F."/>
        </authorList>
    </citation>
    <scope>NUCLEOTIDE SEQUENCE</scope>
</reference>
<dbReference type="Gene3D" id="3.90.930.12">
    <property type="entry name" value="Ribosomal protein L6, alpha-beta domain"/>
    <property type="match status" value="2"/>
</dbReference>
<dbReference type="HAMAP" id="MF_01365_B">
    <property type="entry name" value="Ribosomal_uL6_B"/>
    <property type="match status" value="1"/>
</dbReference>
<dbReference type="GO" id="GO:0019843">
    <property type="term" value="F:rRNA binding"/>
    <property type="evidence" value="ECO:0007669"/>
    <property type="project" value="UniProtKB-UniRule"/>
</dbReference>
<keyword evidence="5 6" id="KW-0687">Ribonucleoprotein</keyword>
<dbReference type="PRINTS" id="PR00059">
    <property type="entry name" value="RIBOSOMALL6"/>
</dbReference>
<organism evidence="10">
    <name type="scientific">uncultured Microgenomates bacterium Rifle_16ft_4_minimus_37836</name>
    <dbReference type="NCBI Taxonomy" id="1665115"/>
    <lineage>
        <taxon>Bacteria</taxon>
        <taxon>Candidatus Microgenomatota</taxon>
        <taxon>environmental samples</taxon>
    </lineage>
</organism>
<protein>
    <recommendedName>
        <fullName evidence="6">Large ribosomal subunit protein uL6</fullName>
    </recommendedName>
</protein>
<feature type="domain" description="Large ribosomal subunit protein uL6 alpha-beta" evidence="9">
    <location>
        <begin position="90"/>
        <end position="163"/>
    </location>
</feature>
<keyword evidence="4 6" id="KW-0689">Ribosomal protein</keyword>
<accession>A0A0H4T8Z5</accession>
<dbReference type="PROSITE" id="PS00525">
    <property type="entry name" value="RIBOSOMAL_L6_1"/>
    <property type="match status" value="1"/>
</dbReference>
<dbReference type="InterPro" id="IPR019906">
    <property type="entry name" value="Ribosomal_uL6_bac-type"/>
</dbReference>
<evidence type="ECO:0000256" key="3">
    <source>
        <dbReference type="ARBA" id="ARBA00022884"/>
    </source>
</evidence>
<comment type="similarity">
    <text evidence="1 6 7">Belongs to the universal ribosomal protein uL6 family.</text>
</comment>